<organism evidence="12 13">
    <name type="scientific">Fodinisporobacter ferrooxydans</name>
    <dbReference type="NCBI Taxonomy" id="2901836"/>
    <lineage>
        <taxon>Bacteria</taxon>
        <taxon>Bacillati</taxon>
        <taxon>Bacillota</taxon>
        <taxon>Bacilli</taxon>
        <taxon>Bacillales</taxon>
        <taxon>Alicyclobacillaceae</taxon>
        <taxon>Fodinisporobacter</taxon>
    </lineage>
</organism>
<dbReference type="Proteomes" id="UP000830167">
    <property type="component" value="Chromosome"/>
</dbReference>
<dbReference type="Gene3D" id="3.40.50.620">
    <property type="entry name" value="HUPs"/>
    <property type="match status" value="1"/>
</dbReference>
<evidence type="ECO:0000256" key="1">
    <source>
        <dbReference type="ARBA" id="ARBA00002332"/>
    </source>
</evidence>
<dbReference type="SUPFAM" id="SSF52317">
    <property type="entry name" value="Class I glutamine amidotransferase-like"/>
    <property type="match status" value="1"/>
</dbReference>
<feature type="domain" description="GMPS ATP-PPase" evidence="11">
    <location>
        <begin position="198"/>
        <end position="387"/>
    </location>
</feature>
<evidence type="ECO:0000256" key="9">
    <source>
        <dbReference type="HAMAP-Rule" id="MF_00344"/>
    </source>
</evidence>
<dbReference type="Gene3D" id="3.40.50.880">
    <property type="match status" value="1"/>
</dbReference>
<feature type="active site" description="Nucleophile" evidence="9">
    <location>
        <position position="84"/>
    </location>
</feature>
<evidence type="ECO:0000256" key="6">
    <source>
        <dbReference type="ARBA" id="ARBA00022755"/>
    </source>
</evidence>
<dbReference type="Pfam" id="PF02540">
    <property type="entry name" value="NAD_synthase"/>
    <property type="match status" value="1"/>
</dbReference>
<comment type="catalytic activity">
    <reaction evidence="9">
        <text>XMP + L-glutamine + ATP + H2O = GMP + L-glutamate + AMP + diphosphate + 2 H(+)</text>
        <dbReference type="Rhea" id="RHEA:11680"/>
        <dbReference type="ChEBI" id="CHEBI:15377"/>
        <dbReference type="ChEBI" id="CHEBI:15378"/>
        <dbReference type="ChEBI" id="CHEBI:29985"/>
        <dbReference type="ChEBI" id="CHEBI:30616"/>
        <dbReference type="ChEBI" id="CHEBI:33019"/>
        <dbReference type="ChEBI" id="CHEBI:57464"/>
        <dbReference type="ChEBI" id="CHEBI:58115"/>
        <dbReference type="ChEBI" id="CHEBI:58359"/>
        <dbReference type="ChEBI" id="CHEBI:456215"/>
        <dbReference type="EC" id="6.3.5.2"/>
    </reaction>
</comment>
<dbReference type="NCBIfam" id="NF000848">
    <property type="entry name" value="PRK00074.1"/>
    <property type="match status" value="1"/>
</dbReference>
<dbReference type="InterPro" id="IPR025777">
    <property type="entry name" value="GMPS_ATP_PPase_dom"/>
</dbReference>
<dbReference type="RefSeq" id="WP_347438908.1">
    <property type="nucleotide sequence ID" value="NZ_CP089291.1"/>
</dbReference>
<dbReference type="PROSITE" id="PS51273">
    <property type="entry name" value="GATASE_TYPE_1"/>
    <property type="match status" value="1"/>
</dbReference>
<dbReference type="InterPro" id="IPR001674">
    <property type="entry name" value="GMP_synth_C"/>
</dbReference>
<dbReference type="EC" id="6.3.5.2" evidence="9"/>
<evidence type="ECO:0000256" key="4">
    <source>
        <dbReference type="ARBA" id="ARBA00022741"/>
    </source>
</evidence>
<keyword evidence="7 9" id="KW-0067">ATP-binding</keyword>
<name>A0ABY4CP16_9BACL</name>
<sequence>MAQQRDFVAVLDFGSQYNQLITRRIREMQVYSELLPHTTTAETLRSMGVKGIVFSGGPKSAYEADAPTVDPEIFELGIPILGICYGMQLIAHRYQAKVQRASVREYGKAEIEVVQASGIFQELPARQQVWMSHSDLVEAPPAGFAVDAQTDHAPVAAMSNREKQMYCVQFHPEVNHSEYGAQMIRNFLYDVCGCTGNWKMSSYAEEAIAAIREKVGDRKVLCALSGGVDSSVAAVLVHRAIGENLTCMFVDHGLLRKDEADLVMQTFAEGFHMNVVKIDASERFLNRLEGVADPERKRKIIGEEFIRVFEEEAKTLGQFDFLAQGTLYTDIIESGTATAATIKSHHNVGGLPEEFDFELLEPLNSLFKDEVRALGEELGITREIVWRQPFPGPGLAIRIIGEVTKEKLEILREADYVLRDEIKKSNLEKEIWQYFTVLPGLRSVGVMGDERTYSYTIGIRAVTSKDGMTADWARIPYDVLERISNRIVNEVPDVNRIVYDITSKPPATIEWE</sequence>
<dbReference type="SUPFAM" id="SSF54810">
    <property type="entry name" value="GMP synthetase C-terminal dimerisation domain"/>
    <property type="match status" value="1"/>
</dbReference>
<keyword evidence="5 9" id="KW-0332">GMP biosynthesis</keyword>
<keyword evidence="13" id="KW-1185">Reference proteome</keyword>
<dbReference type="PANTHER" id="PTHR11922:SF2">
    <property type="entry name" value="GMP SYNTHASE [GLUTAMINE-HYDROLYZING]"/>
    <property type="match status" value="1"/>
</dbReference>
<dbReference type="InterPro" id="IPR014729">
    <property type="entry name" value="Rossmann-like_a/b/a_fold"/>
</dbReference>
<dbReference type="NCBIfam" id="TIGR00884">
    <property type="entry name" value="guaA_Cterm"/>
    <property type="match status" value="1"/>
</dbReference>
<dbReference type="NCBIfam" id="TIGR00888">
    <property type="entry name" value="guaA_Nterm"/>
    <property type="match status" value="1"/>
</dbReference>
<dbReference type="InterPro" id="IPR029062">
    <property type="entry name" value="Class_I_gatase-like"/>
</dbReference>
<proteinExistence type="inferred from homology"/>
<evidence type="ECO:0000256" key="8">
    <source>
        <dbReference type="ARBA" id="ARBA00022962"/>
    </source>
</evidence>
<dbReference type="SUPFAM" id="SSF52402">
    <property type="entry name" value="Adenine nucleotide alpha hydrolases-like"/>
    <property type="match status" value="1"/>
</dbReference>
<dbReference type="InterPro" id="IPR022955">
    <property type="entry name" value="GMP_synthase"/>
</dbReference>
<dbReference type="InterPro" id="IPR017926">
    <property type="entry name" value="GATASE"/>
</dbReference>
<evidence type="ECO:0000313" key="13">
    <source>
        <dbReference type="Proteomes" id="UP000830167"/>
    </source>
</evidence>
<protein>
    <recommendedName>
        <fullName evidence="9">GMP synthase [glutamine-hydrolyzing]</fullName>
        <ecNumber evidence="9">6.3.5.2</ecNumber>
    </recommendedName>
    <alternativeName>
        <fullName evidence="9">GMP synthetase</fullName>
    </alternativeName>
    <alternativeName>
        <fullName evidence="9">Glutamine amidotransferase</fullName>
    </alternativeName>
</protein>
<comment type="function">
    <text evidence="1 9">Catalyzes the synthesis of GMP from XMP.</text>
</comment>
<dbReference type="HAMAP" id="MF_00344">
    <property type="entry name" value="GMP_synthase"/>
    <property type="match status" value="1"/>
</dbReference>
<evidence type="ECO:0000256" key="2">
    <source>
        <dbReference type="ARBA" id="ARBA00005153"/>
    </source>
</evidence>
<dbReference type="Pfam" id="PF00117">
    <property type="entry name" value="GATase"/>
    <property type="match status" value="1"/>
</dbReference>
<comment type="subunit">
    <text evidence="9">Homodimer.</text>
</comment>
<evidence type="ECO:0000256" key="10">
    <source>
        <dbReference type="PROSITE-ProRule" id="PRU00886"/>
    </source>
</evidence>
<reference evidence="12" key="1">
    <citation type="submission" date="2021-12" db="EMBL/GenBank/DDBJ databases">
        <title>Alicyclobacillaceae gen. nov., sp. nov., isolated from chalcocite enrichment system.</title>
        <authorList>
            <person name="Jiang Z."/>
        </authorList>
    </citation>
    <scope>NUCLEOTIDE SEQUENCE</scope>
    <source>
        <strain evidence="12">MYW30-H2</strain>
    </source>
</reference>
<dbReference type="InterPro" id="IPR022310">
    <property type="entry name" value="NAD/GMP_synthase"/>
</dbReference>
<evidence type="ECO:0000256" key="7">
    <source>
        <dbReference type="ARBA" id="ARBA00022840"/>
    </source>
</evidence>
<dbReference type="CDD" id="cd01997">
    <property type="entry name" value="GMP_synthase_C"/>
    <property type="match status" value="1"/>
</dbReference>
<evidence type="ECO:0000259" key="11">
    <source>
        <dbReference type="PROSITE" id="PS51553"/>
    </source>
</evidence>
<feature type="active site" evidence="9">
    <location>
        <position position="171"/>
    </location>
</feature>
<keyword evidence="8 9" id="KW-0315">Glutamine amidotransferase</keyword>
<dbReference type="Pfam" id="PF00958">
    <property type="entry name" value="GMP_synt_C"/>
    <property type="match status" value="1"/>
</dbReference>
<dbReference type="PANTHER" id="PTHR11922">
    <property type="entry name" value="GMP SYNTHASE-RELATED"/>
    <property type="match status" value="1"/>
</dbReference>
<evidence type="ECO:0000256" key="3">
    <source>
        <dbReference type="ARBA" id="ARBA00022598"/>
    </source>
</evidence>
<gene>
    <name evidence="9 12" type="primary">guaA</name>
    <name evidence="12" type="ORF">LSG31_08675</name>
</gene>
<dbReference type="PRINTS" id="PR00096">
    <property type="entry name" value="GATASE"/>
</dbReference>
<dbReference type="Gene3D" id="3.30.300.10">
    <property type="match status" value="1"/>
</dbReference>
<dbReference type="GO" id="GO:0003922">
    <property type="term" value="F:GMP synthase (glutamine-hydrolyzing) activity"/>
    <property type="evidence" value="ECO:0007669"/>
    <property type="project" value="UniProtKB-EC"/>
</dbReference>
<dbReference type="PROSITE" id="PS51553">
    <property type="entry name" value="GMPS_ATP_PPASE"/>
    <property type="match status" value="1"/>
</dbReference>
<comment type="pathway">
    <text evidence="2 9">Purine metabolism; GMP biosynthesis; GMP from XMP (L-Gln route): step 1/1.</text>
</comment>
<keyword evidence="4 9" id="KW-0547">Nucleotide-binding</keyword>
<feature type="binding site" evidence="10">
    <location>
        <begin position="225"/>
        <end position="231"/>
    </location>
    <ligand>
        <name>ATP</name>
        <dbReference type="ChEBI" id="CHEBI:30616"/>
    </ligand>
</feature>
<dbReference type="CDD" id="cd01742">
    <property type="entry name" value="GATase1_GMP_Synthase"/>
    <property type="match status" value="1"/>
</dbReference>
<dbReference type="InterPro" id="IPR004739">
    <property type="entry name" value="GMP_synth_GATase"/>
</dbReference>
<accession>A0ABY4CP16</accession>
<evidence type="ECO:0000313" key="12">
    <source>
        <dbReference type="EMBL" id="UOF92222.1"/>
    </source>
</evidence>
<evidence type="ECO:0000256" key="5">
    <source>
        <dbReference type="ARBA" id="ARBA00022749"/>
    </source>
</evidence>
<dbReference type="EMBL" id="CP089291">
    <property type="protein sequence ID" value="UOF92222.1"/>
    <property type="molecule type" value="Genomic_DNA"/>
</dbReference>
<keyword evidence="3 9" id="KW-0436">Ligase</keyword>
<feature type="active site" evidence="9">
    <location>
        <position position="173"/>
    </location>
</feature>
<keyword evidence="6 9" id="KW-0658">Purine biosynthesis</keyword>